<keyword evidence="1" id="KW-1133">Transmembrane helix</keyword>
<dbReference type="OrthoDB" id="7407543at2"/>
<evidence type="ECO:0000259" key="2">
    <source>
        <dbReference type="Pfam" id="PF07811"/>
    </source>
</evidence>
<feature type="transmembrane region" description="Helical" evidence="1">
    <location>
        <begin position="20"/>
        <end position="39"/>
    </location>
</feature>
<evidence type="ECO:0000313" key="4">
    <source>
        <dbReference type="Proteomes" id="UP000321857"/>
    </source>
</evidence>
<dbReference type="RefSeq" id="WP_147493343.1">
    <property type="nucleotide sequence ID" value="NZ_CP041659.1"/>
</dbReference>
<dbReference type="InterPro" id="IPR012495">
    <property type="entry name" value="TadE-like_dom"/>
</dbReference>
<evidence type="ECO:0000256" key="1">
    <source>
        <dbReference type="SAM" id="Phobius"/>
    </source>
</evidence>
<proteinExistence type="predicted"/>
<dbReference type="Pfam" id="PF07811">
    <property type="entry name" value="TadE"/>
    <property type="match status" value="1"/>
</dbReference>
<sequence length="134" mass="14438">MTRPNLLQNDRGAAVIEMAFALPILILFIWMMVQLGLVFRASSGIQHALGEGARTATVWSPSGADPASIKTKVEESVYGIGPGTFTVPTPTRGTDCDNRCLDVTVQYSQATDLLFFPGPTINVSHSKRVWTAGN</sequence>
<organism evidence="3 4">
    <name type="scientific">Sphingomonas xanthus</name>
    <dbReference type="NCBI Taxonomy" id="2594473"/>
    <lineage>
        <taxon>Bacteria</taxon>
        <taxon>Pseudomonadati</taxon>
        <taxon>Pseudomonadota</taxon>
        <taxon>Alphaproteobacteria</taxon>
        <taxon>Sphingomonadales</taxon>
        <taxon>Sphingomonadaceae</taxon>
        <taxon>Sphingomonas</taxon>
    </lineage>
</organism>
<keyword evidence="4" id="KW-1185">Reference proteome</keyword>
<protein>
    <submittedName>
        <fullName evidence="3">Pilus assembly protein</fullName>
    </submittedName>
</protein>
<feature type="domain" description="TadE-like" evidence="2">
    <location>
        <begin position="12"/>
        <end position="54"/>
    </location>
</feature>
<keyword evidence="1" id="KW-0472">Membrane</keyword>
<keyword evidence="1" id="KW-0812">Transmembrane</keyword>
<dbReference type="EMBL" id="CP041659">
    <property type="protein sequence ID" value="QDP18883.1"/>
    <property type="molecule type" value="Genomic_DNA"/>
</dbReference>
<evidence type="ECO:0000313" key="3">
    <source>
        <dbReference type="EMBL" id="QDP18883.1"/>
    </source>
</evidence>
<dbReference type="AlphaFoldDB" id="A0A516IPN5"/>
<reference evidence="3 4" key="1">
    <citation type="submission" date="2019-07" db="EMBL/GenBank/DDBJ databases">
        <title>Sphingomonas AE3 Genome sequencing and assembly.</title>
        <authorList>
            <person name="Kim H."/>
        </authorList>
    </citation>
    <scope>NUCLEOTIDE SEQUENCE [LARGE SCALE GENOMIC DNA]</scope>
    <source>
        <strain evidence="3 4">AE3</strain>
    </source>
</reference>
<name>A0A516IPN5_9SPHN</name>
<gene>
    <name evidence="3" type="ORF">FMM02_02240</name>
</gene>
<dbReference type="Proteomes" id="UP000321857">
    <property type="component" value="Chromosome"/>
</dbReference>
<dbReference type="KEGG" id="sxa:FMM02_02240"/>
<accession>A0A516IPN5</accession>